<dbReference type="PANTHER" id="PTHR45654">
    <property type="entry name" value="HOMEOBOX-LEUCINE ZIPPER PROTEIN MERISTEM L1"/>
    <property type="match status" value="1"/>
</dbReference>
<evidence type="ECO:0000256" key="8">
    <source>
        <dbReference type="ARBA" id="ARBA00023242"/>
    </source>
</evidence>
<evidence type="ECO:0000256" key="12">
    <source>
        <dbReference type="SAM" id="MobiDB-lite"/>
    </source>
</evidence>
<evidence type="ECO:0000256" key="7">
    <source>
        <dbReference type="ARBA" id="ARBA00023163"/>
    </source>
</evidence>
<feature type="domain" description="Homeobox" evidence="13">
    <location>
        <begin position="102"/>
        <end position="162"/>
    </location>
</feature>
<dbReference type="GeneID" id="111021053"/>
<dbReference type="GO" id="GO:0003677">
    <property type="term" value="F:DNA binding"/>
    <property type="evidence" value="ECO:0007669"/>
    <property type="project" value="UniProtKB-UniRule"/>
</dbReference>
<keyword evidence="7" id="KW-0804">Transcription</keyword>
<dbReference type="InterPro" id="IPR017970">
    <property type="entry name" value="Homeobox_CS"/>
</dbReference>
<dbReference type="OrthoDB" id="6159439at2759"/>
<dbReference type="PANTHER" id="PTHR45654:SF24">
    <property type="entry name" value="HOMEOBOX-LEUCINE ZIPPER PROTEIN GLABRA 2"/>
    <property type="match status" value="1"/>
</dbReference>
<evidence type="ECO:0000256" key="9">
    <source>
        <dbReference type="PROSITE-ProRule" id="PRU00108"/>
    </source>
</evidence>
<keyword evidence="5 9" id="KW-0238">DNA-binding</keyword>
<keyword evidence="6 9" id="KW-0371">Homeobox</keyword>
<feature type="region of interest" description="Disordered" evidence="12">
    <location>
        <begin position="68"/>
        <end position="108"/>
    </location>
</feature>
<feature type="DNA-binding region" description="Homeobox" evidence="9">
    <location>
        <begin position="104"/>
        <end position="163"/>
    </location>
</feature>
<evidence type="ECO:0000259" key="13">
    <source>
        <dbReference type="PROSITE" id="PS50071"/>
    </source>
</evidence>
<comment type="subcellular location">
    <subcellularLocation>
        <location evidence="1 9 10">Nucleus</location>
    </subcellularLocation>
</comment>
<dbReference type="GO" id="GO:0008289">
    <property type="term" value="F:lipid binding"/>
    <property type="evidence" value="ECO:0007669"/>
    <property type="project" value="InterPro"/>
</dbReference>
<evidence type="ECO:0000313" key="15">
    <source>
        <dbReference type="Proteomes" id="UP000504603"/>
    </source>
</evidence>
<dbReference type="GO" id="GO:0030154">
    <property type="term" value="P:cell differentiation"/>
    <property type="evidence" value="ECO:0007669"/>
    <property type="project" value="UniProtKB-ARBA"/>
</dbReference>
<evidence type="ECO:0000313" key="16">
    <source>
        <dbReference type="RefSeq" id="XP_022153582.1"/>
    </source>
</evidence>
<feature type="domain" description="START" evidence="14">
    <location>
        <begin position="266"/>
        <end position="504"/>
    </location>
</feature>
<dbReference type="GO" id="GO:0000981">
    <property type="term" value="F:DNA-binding transcription factor activity, RNA polymerase II-specific"/>
    <property type="evidence" value="ECO:0007669"/>
    <property type="project" value="InterPro"/>
</dbReference>
<dbReference type="SUPFAM" id="SSF46689">
    <property type="entry name" value="Homeodomain-like"/>
    <property type="match status" value="1"/>
</dbReference>
<evidence type="ECO:0000256" key="10">
    <source>
        <dbReference type="RuleBase" id="RU000682"/>
    </source>
</evidence>
<evidence type="ECO:0000256" key="11">
    <source>
        <dbReference type="SAM" id="Coils"/>
    </source>
</evidence>
<organism evidence="15 16">
    <name type="scientific">Momordica charantia</name>
    <name type="common">Bitter gourd</name>
    <name type="synonym">Balsam pear</name>
    <dbReference type="NCBI Taxonomy" id="3673"/>
    <lineage>
        <taxon>Eukaryota</taxon>
        <taxon>Viridiplantae</taxon>
        <taxon>Streptophyta</taxon>
        <taxon>Embryophyta</taxon>
        <taxon>Tracheophyta</taxon>
        <taxon>Spermatophyta</taxon>
        <taxon>Magnoliopsida</taxon>
        <taxon>eudicotyledons</taxon>
        <taxon>Gunneridae</taxon>
        <taxon>Pentapetalae</taxon>
        <taxon>rosids</taxon>
        <taxon>fabids</taxon>
        <taxon>Cucurbitales</taxon>
        <taxon>Cucurbitaceae</taxon>
        <taxon>Momordiceae</taxon>
        <taxon>Momordica</taxon>
    </lineage>
</organism>
<dbReference type="InterPro" id="IPR057993">
    <property type="entry name" value="HD-Zip_IV_C"/>
</dbReference>
<feature type="non-terminal residue" evidence="16">
    <location>
        <position position="692"/>
    </location>
</feature>
<dbReference type="AlphaFoldDB" id="A0A6J1DJB4"/>
<gene>
    <name evidence="16" type="primary">LOC111021053</name>
</gene>
<evidence type="ECO:0000256" key="5">
    <source>
        <dbReference type="ARBA" id="ARBA00023125"/>
    </source>
</evidence>
<proteinExistence type="inferred from homology"/>
<protein>
    <submittedName>
        <fullName evidence="16">Homeobox-leucine zipper protein GLABRA 2-like</fullName>
    </submittedName>
</protein>
<keyword evidence="15" id="KW-1185">Reference proteome</keyword>
<dbReference type="FunFam" id="1.10.10.60:FF:000229">
    <property type="entry name" value="Homeobox-leucine zipper protein HDG1"/>
    <property type="match status" value="1"/>
</dbReference>
<keyword evidence="3" id="KW-0805">Transcription regulation</keyword>
<dbReference type="Pfam" id="PF25797">
    <property type="entry name" value="PDF2_C"/>
    <property type="match status" value="1"/>
</dbReference>
<dbReference type="GO" id="GO:0005634">
    <property type="term" value="C:nucleus"/>
    <property type="evidence" value="ECO:0007669"/>
    <property type="project" value="UniProtKB-SubCell"/>
</dbReference>
<evidence type="ECO:0000256" key="4">
    <source>
        <dbReference type="ARBA" id="ARBA00023054"/>
    </source>
</evidence>
<dbReference type="Proteomes" id="UP000504603">
    <property type="component" value="Unplaced"/>
</dbReference>
<dbReference type="CDD" id="cd00086">
    <property type="entry name" value="homeodomain"/>
    <property type="match status" value="1"/>
</dbReference>
<comment type="similarity">
    <text evidence="2">Belongs to the HD-ZIP homeobox family. Class IV subfamily.</text>
</comment>
<dbReference type="Gene3D" id="3.30.530.20">
    <property type="match status" value="1"/>
</dbReference>
<dbReference type="FunFam" id="3.30.530.20:FF:000026">
    <property type="entry name" value="Homeobox-leucine zipper protein GLABRA 2"/>
    <property type="match status" value="1"/>
</dbReference>
<keyword evidence="8 9" id="KW-0539">Nucleus</keyword>
<dbReference type="Gene3D" id="1.10.10.60">
    <property type="entry name" value="Homeodomain-like"/>
    <property type="match status" value="1"/>
</dbReference>
<dbReference type="PROSITE" id="PS00027">
    <property type="entry name" value="HOMEOBOX_1"/>
    <property type="match status" value="1"/>
</dbReference>
<sequence>MNPHLNLNLMAAVDMSNDNTNNRLAYTKDFFSSPALSLTLAGIFHRGEKTDVEMEEVDDSVGRRDDVAEISSENSGLVRSDEDFEGGGVHEEDEDGDQGCHVKKRKKYHRHTAEQIREMEALFKESPHPDEKQRQQLSKRLGLSPRQVKFWFQNRRTQIKAIQERHENALLKSEMDKLREENKAMRKIAKNKAGCPNCGATDVGSGDHTALTTTEQLRIKNAKLKAEVERLRAALGKYPAAAASPSYSTGNEQENRSCLDFYTGIFGLEKSRIMDKVNQALEELKTMATAPEPLWHRSVETGREILNYDEYLKTFHLTNSSNNWLKRHIEASRETTVVFMEPSRLVQSFMDENQWKEMFPFMISKAATVDVICNGEVAYWNGAVQLMFAEVQMLTPLVPTREMYFVRHCKQLDAERWAIVDVSIENVEDNNMDAALVKCRKCPSGCIIKDESNGHCKVTMVEHLELEKSTAVHNLYRSIVNNGTAFGARHWMATLQLQCERLAFSMATNIPIKDSIGVATLAGRKSTLKLAQRMSWSFSQAVAASSYQTWSKVVGKTGEDIRVCSRKNLSDPGEPIGVILCAVSSLWLPVSPHLLFHFLRDEARRNEWDAMFGGEKAQLIANLAKGQDRGNAVTIQTIGAKESSSVWILQDSSTNASESMVVYSGVDVVGIQSVITGCDSGSVSILPSGFSI</sequence>
<dbReference type="InterPro" id="IPR002913">
    <property type="entry name" value="START_lipid-bd_dom"/>
</dbReference>
<keyword evidence="4 11" id="KW-0175">Coiled coil</keyword>
<evidence type="ECO:0000256" key="1">
    <source>
        <dbReference type="ARBA" id="ARBA00004123"/>
    </source>
</evidence>
<dbReference type="InterPro" id="IPR042160">
    <property type="entry name" value="HD-Zip_IV"/>
</dbReference>
<dbReference type="SMART" id="SM00389">
    <property type="entry name" value="HOX"/>
    <property type="match status" value="1"/>
</dbReference>
<dbReference type="PROSITE" id="PS50848">
    <property type="entry name" value="START"/>
    <property type="match status" value="1"/>
</dbReference>
<dbReference type="InterPro" id="IPR009057">
    <property type="entry name" value="Homeodomain-like_sf"/>
</dbReference>
<dbReference type="Pfam" id="PF01852">
    <property type="entry name" value="START"/>
    <property type="match status" value="1"/>
</dbReference>
<dbReference type="Pfam" id="PF00046">
    <property type="entry name" value="Homeodomain"/>
    <property type="match status" value="1"/>
</dbReference>
<dbReference type="KEGG" id="mcha:111021053"/>
<evidence type="ECO:0000256" key="3">
    <source>
        <dbReference type="ARBA" id="ARBA00023015"/>
    </source>
</evidence>
<evidence type="ECO:0000259" key="14">
    <source>
        <dbReference type="PROSITE" id="PS50848"/>
    </source>
</evidence>
<dbReference type="InterPro" id="IPR023393">
    <property type="entry name" value="START-like_dom_sf"/>
</dbReference>
<dbReference type="SUPFAM" id="SSF55961">
    <property type="entry name" value="Bet v1-like"/>
    <property type="match status" value="2"/>
</dbReference>
<reference evidence="16" key="1">
    <citation type="submission" date="2025-08" db="UniProtKB">
        <authorList>
            <consortium name="RefSeq"/>
        </authorList>
    </citation>
    <scope>IDENTIFICATION</scope>
    <source>
        <strain evidence="16">OHB3-1</strain>
    </source>
</reference>
<name>A0A6J1DJB4_MOMCH</name>
<dbReference type="InterPro" id="IPR001356">
    <property type="entry name" value="HD"/>
</dbReference>
<dbReference type="CDD" id="cd08875">
    <property type="entry name" value="START_ArGLABRA2_like"/>
    <property type="match status" value="1"/>
</dbReference>
<dbReference type="PROSITE" id="PS50071">
    <property type="entry name" value="HOMEOBOX_2"/>
    <property type="match status" value="1"/>
</dbReference>
<evidence type="ECO:0000256" key="6">
    <source>
        <dbReference type="ARBA" id="ARBA00023155"/>
    </source>
</evidence>
<dbReference type="RefSeq" id="XP_022153582.1">
    <property type="nucleotide sequence ID" value="XM_022297890.1"/>
</dbReference>
<accession>A0A6J1DJB4</accession>
<dbReference type="SMART" id="SM00234">
    <property type="entry name" value="START"/>
    <property type="match status" value="1"/>
</dbReference>
<feature type="coiled-coil region" evidence="11">
    <location>
        <begin position="161"/>
        <end position="188"/>
    </location>
</feature>
<evidence type="ECO:0000256" key="2">
    <source>
        <dbReference type="ARBA" id="ARBA00006789"/>
    </source>
</evidence>